<comment type="caution">
    <text evidence="1">The sequence shown here is derived from an EMBL/GenBank/DDBJ whole genome shotgun (WGS) entry which is preliminary data.</text>
</comment>
<protein>
    <submittedName>
        <fullName evidence="1">Uncharacterized protein</fullName>
    </submittedName>
</protein>
<dbReference type="Proteomes" id="UP000700706">
    <property type="component" value="Unassembled WGS sequence"/>
</dbReference>
<organism evidence="1 2">
    <name type="scientific">Inquilinus limosus</name>
    <dbReference type="NCBI Taxonomy" id="171674"/>
    <lineage>
        <taxon>Bacteria</taxon>
        <taxon>Pseudomonadati</taxon>
        <taxon>Pseudomonadota</taxon>
        <taxon>Alphaproteobacteria</taxon>
        <taxon>Rhodospirillales</taxon>
        <taxon>Rhodospirillaceae</taxon>
        <taxon>Inquilinus</taxon>
    </lineage>
</organism>
<evidence type="ECO:0000313" key="1">
    <source>
        <dbReference type="EMBL" id="MBW8729268.1"/>
    </source>
</evidence>
<accession>A0A952FQ66</accession>
<dbReference type="AlphaFoldDB" id="A0A952FQ66"/>
<evidence type="ECO:0000313" key="2">
    <source>
        <dbReference type="Proteomes" id="UP000700706"/>
    </source>
</evidence>
<dbReference type="EMBL" id="JAEKLZ010000509">
    <property type="protein sequence ID" value="MBW8729268.1"/>
    <property type="molecule type" value="Genomic_DNA"/>
</dbReference>
<name>A0A952FQ66_9PROT</name>
<sequence length="174" mass="19508">MDDNEIVDSSFTAIINAPIEKIDIPKWCFTLAEKDYQGCSPAHIAAGFTTAPDGKRMSINVEIIGGSLMVQHYVETLGEKDHLILESVSDVFTPTGRTTIHVRWELSVKAIDKENCEFTNRVRSRATPEFMEFLGRQGIPFDVFKAQRQPMSIYHNKSETPLFAASIERAALNS</sequence>
<proteinExistence type="predicted"/>
<reference evidence="1" key="1">
    <citation type="submission" date="2020-06" db="EMBL/GenBank/DDBJ databases">
        <title>Stable isotope informed genome-resolved metagenomics uncovers potential trophic interactions in rhizosphere soil.</title>
        <authorList>
            <person name="Starr E.P."/>
            <person name="Shi S."/>
            <person name="Blazewicz S.J."/>
            <person name="Koch B.J."/>
            <person name="Probst A.J."/>
            <person name="Hungate B.A."/>
            <person name="Pett-Ridge J."/>
            <person name="Firestone M.K."/>
            <person name="Banfield J.F."/>
        </authorList>
    </citation>
    <scope>NUCLEOTIDE SEQUENCE</scope>
    <source>
        <strain evidence="1">YM_69_17</strain>
    </source>
</reference>
<gene>
    <name evidence="1" type="ORF">JF625_29470</name>
</gene>